<dbReference type="RefSeq" id="WP_140740484.1">
    <property type="nucleotide sequence ID" value="NZ_RCZM01000003.1"/>
</dbReference>
<feature type="transmembrane region" description="Helical" evidence="7">
    <location>
        <begin position="373"/>
        <end position="393"/>
    </location>
</feature>
<dbReference type="Pfam" id="PF09678">
    <property type="entry name" value="Caa3_CtaG"/>
    <property type="match status" value="1"/>
</dbReference>
<evidence type="ECO:0000313" key="10">
    <source>
        <dbReference type="Proteomes" id="UP000317722"/>
    </source>
</evidence>
<dbReference type="PANTHER" id="PTHR34820:SF4">
    <property type="entry name" value="INNER MEMBRANE PROTEIN YEBZ"/>
    <property type="match status" value="1"/>
</dbReference>
<feature type="transmembrane region" description="Helical" evidence="7">
    <location>
        <begin position="204"/>
        <end position="224"/>
    </location>
</feature>
<feature type="transmembrane region" description="Helical" evidence="7">
    <location>
        <begin position="405"/>
        <end position="426"/>
    </location>
</feature>
<dbReference type="Pfam" id="PF05425">
    <property type="entry name" value="CopD"/>
    <property type="match status" value="1"/>
</dbReference>
<keyword evidence="2" id="KW-1003">Cell membrane</keyword>
<feature type="transmembrane region" description="Helical" evidence="7">
    <location>
        <begin position="172"/>
        <end position="192"/>
    </location>
</feature>
<feature type="transmembrane region" description="Helical" evidence="7">
    <location>
        <begin position="312"/>
        <end position="331"/>
    </location>
</feature>
<feature type="region of interest" description="Disordered" evidence="6">
    <location>
        <begin position="657"/>
        <end position="688"/>
    </location>
</feature>
<feature type="transmembrane region" description="Helical" evidence="7">
    <location>
        <begin position="236"/>
        <end position="260"/>
    </location>
</feature>
<dbReference type="InterPro" id="IPR008457">
    <property type="entry name" value="Cu-R_CopD_dom"/>
</dbReference>
<dbReference type="GO" id="GO:0006825">
    <property type="term" value="P:copper ion transport"/>
    <property type="evidence" value="ECO:0007669"/>
    <property type="project" value="InterPro"/>
</dbReference>
<keyword evidence="3 7" id="KW-0812">Transmembrane</keyword>
<evidence type="ECO:0000256" key="1">
    <source>
        <dbReference type="ARBA" id="ARBA00004651"/>
    </source>
</evidence>
<feature type="transmembrane region" description="Helical" evidence="7">
    <location>
        <begin position="438"/>
        <end position="463"/>
    </location>
</feature>
<comment type="caution">
    <text evidence="9">The sequence shown here is derived from an EMBL/GenBank/DDBJ whole genome shotgun (WGS) entry which is preliminary data.</text>
</comment>
<feature type="transmembrane region" description="Helical" evidence="7">
    <location>
        <begin position="63"/>
        <end position="83"/>
    </location>
</feature>
<evidence type="ECO:0000256" key="5">
    <source>
        <dbReference type="ARBA" id="ARBA00023136"/>
    </source>
</evidence>
<feature type="transmembrane region" description="Helical" evidence="7">
    <location>
        <begin position="519"/>
        <end position="540"/>
    </location>
</feature>
<name>A0A502CYQ8_9MICO</name>
<dbReference type="PANTHER" id="PTHR34820">
    <property type="entry name" value="INNER MEMBRANE PROTEIN YEBZ"/>
    <property type="match status" value="1"/>
</dbReference>
<feature type="compositionally biased region" description="Basic and acidic residues" evidence="6">
    <location>
        <begin position="675"/>
        <end position="688"/>
    </location>
</feature>
<gene>
    <name evidence="9" type="ORF">EAH86_11105</name>
</gene>
<keyword evidence="10" id="KW-1185">Reference proteome</keyword>
<reference evidence="9 10" key="1">
    <citation type="journal article" date="2019" name="Environ. Microbiol.">
        <title>Species interactions and distinct microbial communities in high Arctic permafrost affected cryosols are associated with the CH4 and CO2 gas fluxes.</title>
        <authorList>
            <person name="Altshuler I."/>
            <person name="Hamel J."/>
            <person name="Turney S."/>
            <person name="Magnuson E."/>
            <person name="Levesque R."/>
            <person name="Greer C."/>
            <person name="Whyte L.G."/>
        </authorList>
    </citation>
    <scope>NUCLEOTIDE SEQUENCE [LARGE SCALE GENOMIC DNA]</scope>
    <source>
        <strain evidence="9 10">S9.3A</strain>
    </source>
</reference>
<dbReference type="GO" id="GO:0005886">
    <property type="term" value="C:plasma membrane"/>
    <property type="evidence" value="ECO:0007669"/>
    <property type="project" value="UniProtKB-SubCell"/>
</dbReference>
<evidence type="ECO:0000256" key="7">
    <source>
        <dbReference type="SAM" id="Phobius"/>
    </source>
</evidence>
<evidence type="ECO:0000256" key="2">
    <source>
        <dbReference type="ARBA" id="ARBA00022475"/>
    </source>
</evidence>
<dbReference type="InterPro" id="IPR019108">
    <property type="entry name" value="Caa3_assmbl_CtaG-rel"/>
</dbReference>
<evidence type="ECO:0000256" key="3">
    <source>
        <dbReference type="ARBA" id="ARBA00022692"/>
    </source>
</evidence>
<organism evidence="9 10">
    <name type="scientific">Pedococcus bigeumensis</name>
    <dbReference type="NCBI Taxonomy" id="433644"/>
    <lineage>
        <taxon>Bacteria</taxon>
        <taxon>Bacillati</taxon>
        <taxon>Actinomycetota</taxon>
        <taxon>Actinomycetes</taxon>
        <taxon>Micrococcales</taxon>
        <taxon>Intrasporangiaceae</taxon>
        <taxon>Pedococcus</taxon>
    </lineage>
</organism>
<feature type="compositionally biased region" description="Basic and acidic residues" evidence="6">
    <location>
        <begin position="657"/>
        <end position="666"/>
    </location>
</feature>
<dbReference type="EMBL" id="RCZM01000003">
    <property type="protein sequence ID" value="TPG17289.1"/>
    <property type="molecule type" value="Genomic_DNA"/>
</dbReference>
<evidence type="ECO:0000256" key="6">
    <source>
        <dbReference type="SAM" id="MobiDB-lite"/>
    </source>
</evidence>
<evidence type="ECO:0000259" key="8">
    <source>
        <dbReference type="Pfam" id="PF05425"/>
    </source>
</evidence>
<protein>
    <submittedName>
        <fullName evidence="9">Cytochrome C oxidase assembly protein</fullName>
    </submittedName>
</protein>
<dbReference type="AlphaFoldDB" id="A0A502CYQ8"/>
<evidence type="ECO:0000313" key="9">
    <source>
        <dbReference type="EMBL" id="TPG17289.1"/>
    </source>
</evidence>
<dbReference type="Proteomes" id="UP000317722">
    <property type="component" value="Unassembled WGS sequence"/>
</dbReference>
<feature type="transmembrane region" description="Helical" evidence="7">
    <location>
        <begin position="104"/>
        <end position="127"/>
    </location>
</feature>
<feature type="transmembrane region" description="Helical" evidence="7">
    <location>
        <begin position="147"/>
        <end position="165"/>
    </location>
</feature>
<dbReference type="InterPro" id="IPR032694">
    <property type="entry name" value="CopC/D"/>
</dbReference>
<accession>A0A502CYQ8</accession>
<sequence length="688" mass="73227">MSSPVAQTVATPPAPLARLPLPALVLAALLALPLAAVIGEAATAPVVGDAGGFVRWGVLYARVIHDLAAAVTVGLLIHAAYLVPETTRTNRRITATRLAGIAAGLWAVAGVAGAVLGMADLIGIPLSDPSFGQQFTTFAWRIEPTRVALITAGVAALISVVALVVTSRVAMAWLSVLAVLGLLPLALAGHSAGATDHSTAVNALAVHLVGVTVWVGGLLALAMLRPMLGGDLAATAARYSVLAGWCFAAVALSGLQSALIRVGSWSDLGTRYGVLLIVKSVALLLLGYAGWRHRRSLLAGLGQGWTSAFVRLVGAELVVMGVAIGTAVALARSAPPVPDVPVQDATPVFALTGYPDPGPLTGDSWFTTWTTDWLWLSLAMVAVGLYVAGVLRLRRRGDAWPVHRTIVWVLGWAVFAYATSGAPGVYGRVLFSMHMVMHMVVAMLVPLLLVPAAPILLALRALPSRPDKTWGPREVILQVVQSRLFKVFANPVVAAALFFFSLAIFYYSSLFELALRTHTGHVLMVVHFLLTGYLFTWVLIGIDPGPKKWPPIMLLVVLFATMSFHAFFGVVMTGSTTVLAPDFFEALKLPWMTDVLGNQREAGAIAWGIGEAPTLILTLLVAVAWVRTDRAESTRKDRQADRDGDAELAAYNAHLQELKRRNERGNGPRNQPRRSQPDENLRDEAGED</sequence>
<keyword evidence="4 7" id="KW-1133">Transmembrane helix</keyword>
<feature type="transmembrane region" description="Helical" evidence="7">
    <location>
        <begin position="604"/>
        <end position="626"/>
    </location>
</feature>
<comment type="subcellular location">
    <subcellularLocation>
        <location evidence="1">Cell membrane</location>
        <topology evidence="1">Multi-pass membrane protein</topology>
    </subcellularLocation>
</comment>
<feature type="transmembrane region" description="Helical" evidence="7">
    <location>
        <begin position="272"/>
        <end position="291"/>
    </location>
</feature>
<proteinExistence type="predicted"/>
<evidence type="ECO:0000256" key="4">
    <source>
        <dbReference type="ARBA" id="ARBA00022989"/>
    </source>
</evidence>
<feature type="transmembrane region" description="Helical" evidence="7">
    <location>
        <begin position="552"/>
        <end position="584"/>
    </location>
</feature>
<dbReference type="OrthoDB" id="5241646at2"/>
<feature type="domain" description="Copper resistance protein D" evidence="8">
    <location>
        <begin position="234"/>
        <end position="330"/>
    </location>
</feature>
<feature type="transmembrane region" description="Helical" evidence="7">
    <location>
        <begin position="484"/>
        <end position="507"/>
    </location>
</feature>
<keyword evidence="5 7" id="KW-0472">Membrane</keyword>